<comment type="similarity">
    <text evidence="1">Belongs to the enoyl-CoA hydratase/isomerase family.</text>
</comment>
<evidence type="ECO:0000256" key="1">
    <source>
        <dbReference type="ARBA" id="ARBA00005254"/>
    </source>
</evidence>
<reference evidence="3" key="1">
    <citation type="journal article" date="2019" name="Int. J. Syst. Evol. Microbiol.">
        <title>The Global Catalogue of Microorganisms (GCM) 10K type strain sequencing project: providing services to taxonomists for standard genome sequencing and annotation.</title>
        <authorList>
            <consortium name="The Broad Institute Genomics Platform"/>
            <consortium name="The Broad Institute Genome Sequencing Center for Infectious Disease"/>
            <person name="Wu L."/>
            <person name="Ma J."/>
        </authorList>
    </citation>
    <scope>NUCLEOTIDE SEQUENCE [LARGE SCALE GENOMIC DNA]</scope>
    <source>
        <strain evidence="3">JCM 18306</strain>
    </source>
</reference>
<comment type="caution">
    <text evidence="2">The sequence shown here is derived from an EMBL/GenBank/DDBJ whole genome shotgun (WGS) entry which is preliminary data.</text>
</comment>
<dbReference type="InterPro" id="IPR014748">
    <property type="entry name" value="Enoyl-CoA_hydra_C"/>
</dbReference>
<dbReference type="SUPFAM" id="SSF52096">
    <property type="entry name" value="ClpP/crotonase"/>
    <property type="match status" value="1"/>
</dbReference>
<dbReference type="Gene3D" id="1.10.12.10">
    <property type="entry name" value="Lyase 2-enoyl-coa Hydratase, Chain A, domain 2"/>
    <property type="match status" value="1"/>
</dbReference>
<evidence type="ECO:0000313" key="2">
    <source>
        <dbReference type="EMBL" id="GAA5210903.1"/>
    </source>
</evidence>
<dbReference type="EMBL" id="BAABJR010000009">
    <property type="protein sequence ID" value="GAA5210903.1"/>
    <property type="molecule type" value="Genomic_DNA"/>
</dbReference>
<keyword evidence="3" id="KW-1185">Reference proteome</keyword>
<evidence type="ECO:0008006" key="4">
    <source>
        <dbReference type="Google" id="ProtNLM"/>
    </source>
</evidence>
<dbReference type="Proteomes" id="UP001499878">
    <property type="component" value="Unassembled WGS sequence"/>
</dbReference>
<gene>
    <name evidence="2" type="ORF">GCM10023323_40370</name>
</gene>
<proteinExistence type="inferred from homology"/>
<dbReference type="InterPro" id="IPR029045">
    <property type="entry name" value="ClpP/crotonase-like_dom_sf"/>
</dbReference>
<protein>
    <recommendedName>
        <fullName evidence="4">Enoyl-CoA hydratase/isomerase family protein</fullName>
    </recommendedName>
</protein>
<name>A0ABP9T568_9ACTN</name>
<sequence>MVVRGAEEILDHDRTPRVEAGLRYVSARNAALLPSYDLTEAVSAFGERRAPHFTGG</sequence>
<organism evidence="2 3">
    <name type="scientific">Streptomyces thinghirensis</name>
    <dbReference type="NCBI Taxonomy" id="551547"/>
    <lineage>
        <taxon>Bacteria</taxon>
        <taxon>Bacillati</taxon>
        <taxon>Actinomycetota</taxon>
        <taxon>Actinomycetes</taxon>
        <taxon>Kitasatosporales</taxon>
        <taxon>Streptomycetaceae</taxon>
        <taxon>Streptomyces</taxon>
    </lineage>
</organism>
<evidence type="ECO:0000313" key="3">
    <source>
        <dbReference type="Proteomes" id="UP001499878"/>
    </source>
</evidence>
<accession>A0ABP9T568</accession>